<evidence type="ECO:0000313" key="3">
    <source>
        <dbReference type="EMBL" id="KAJ2897350.1"/>
    </source>
</evidence>
<name>A0AAD5RM04_9PEZI</name>
<reference evidence="3" key="1">
    <citation type="submission" date="2022-07" db="EMBL/GenBank/DDBJ databases">
        <title>Draft genome sequence of Zalerion maritima ATCC 34329, a (micro)plastics degrading marine fungus.</title>
        <authorList>
            <person name="Paco A."/>
            <person name="Goncalves M.F.M."/>
            <person name="Rocha-Santos T.A.P."/>
            <person name="Alves A."/>
        </authorList>
    </citation>
    <scope>NUCLEOTIDE SEQUENCE</scope>
    <source>
        <strain evidence="3">ATCC 34329</strain>
    </source>
</reference>
<dbReference type="InterPro" id="IPR043472">
    <property type="entry name" value="Macro_dom-like"/>
</dbReference>
<keyword evidence="4" id="KW-1185">Reference proteome</keyword>
<protein>
    <submittedName>
        <fullName evidence="3">Mitochondrial chaperone BCS1</fullName>
    </submittedName>
</protein>
<organism evidence="3 4">
    <name type="scientific">Zalerion maritima</name>
    <dbReference type="NCBI Taxonomy" id="339359"/>
    <lineage>
        <taxon>Eukaryota</taxon>
        <taxon>Fungi</taxon>
        <taxon>Dikarya</taxon>
        <taxon>Ascomycota</taxon>
        <taxon>Pezizomycotina</taxon>
        <taxon>Sordariomycetes</taxon>
        <taxon>Lulworthiomycetidae</taxon>
        <taxon>Lulworthiales</taxon>
        <taxon>Lulworthiaceae</taxon>
        <taxon>Zalerion</taxon>
    </lineage>
</organism>
<dbReference type="AlphaFoldDB" id="A0AAD5RM04"/>
<feature type="domain" description="Microbial-type PARG catalytic" evidence="2">
    <location>
        <begin position="251"/>
        <end position="372"/>
    </location>
</feature>
<sequence length="513" mass="55701">MAARPPSSGKKPPQHPAPGGMKQGTLFNFGFAGGKASAPSPTQAPPASPSSGHGSKSPEPEVDPREEQAALPKDKGKTSKTPAADDGDDDDDIVMVSGISPPGDGSDEEELGDDSLFGTRINDDTQTDVDGDTQMETDAQEIRESPYDNYSSPTRHRSRGVRRGRGRGRGRGDGGRGNRWNTQTLTPEQKAASMPFRSSQSLAAVAEETLKVLPAILSKLPGIDVTNCSEHRYLTTKELSPSSNPQFVPPRGAAPRTAVRVINQDTFDAAIELPFRIEEEDRAWATNSTATFSPAKKSSSSTSSALYGKVAVLNFASERNPGGGWRKGARAQEEALFYRSSLCQSLAENKDRHYPLRQRSALYSPEVVIVRNSMDNGHQLMHPTHVADPIDLPIVSVISVAALRRPPLKKTNYGNGRTEETFQDPSARSLTKEKMRLTLRIAGSMGHGLVVLGALGCGAFRNPPQEVAECWSEVIRETEFTGGRFRELCFAVWDKKDEGNFELFEKKLDGLQL</sequence>
<evidence type="ECO:0000256" key="1">
    <source>
        <dbReference type="SAM" id="MobiDB-lite"/>
    </source>
</evidence>
<dbReference type="PANTHER" id="PTHR35596">
    <property type="entry name" value="DUF2263 DOMAIN-CONTAINING PROTEIN"/>
    <property type="match status" value="1"/>
</dbReference>
<feature type="region of interest" description="Disordered" evidence="1">
    <location>
        <begin position="1"/>
        <end position="196"/>
    </location>
</feature>
<feature type="compositionally biased region" description="Basic residues" evidence="1">
    <location>
        <begin position="154"/>
        <end position="169"/>
    </location>
</feature>
<feature type="compositionally biased region" description="Basic and acidic residues" evidence="1">
    <location>
        <begin position="56"/>
        <end position="77"/>
    </location>
</feature>
<gene>
    <name evidence="3" type="ORF">MKZ38_004773</name>
</gene>
<proteinExistence type="predicted"/>
<dbReference type="PANTHER" id="PTHR35596:SF1">
    <property type="entry name" value="MICROBIAL-TYPE PARG CATALYTIC DOMAIN-CONTAINING PROTEIN"/>
    <property type="match status" value="1"/>
</dbReference>
<dbReference type="InterPro" id="IPR012664">
    <property type="entry name" value="CHP02452"/>
</dbReference>
<dbReference type="Pfam" id="PF10021">
    <property type="entry name" value="PARG_cat_microb"/>
    <property type="match status" value="1"/>
</dbReference>
<feature type="compositionally biased region" description="Acidic residues" evidence="1">
    <location>
        <begin position="125"/>
        <end position="139"/>
    </location>
</feature>
<dbReference type="Proteomes" id="UP001201980">
    <property type="component" value="Unassembled WGS sequence"/>
</dbReference>
<dbReference type="EMBL" id="JAKWBI020000280">
    <property type="protein sequence ID" value="KAJ2897350.1"/>
    <property type="molecule type" value="Genomic_DNA"/>
</dbReference>
<dbReference type="SUPFAM" id="SSF52949">
    <property type="entry name" value="Macro domain-like"/>
    <property type="match status" value="1"/>
</dbReference>
<evidence type="ECO:0000259" key="2">
    <source>
        <dbReference type="Pfam" id="PF10021"/>
    </source>
</evidence>
<evidence type="ECO:0000313" key="4">
    <source>
        <dbReference type="Proteomes" id="UP001201980"/>
    </source>
</evidence>
<dbReference type="NCBIfam" id="TIGR02452">
    <property type="entry name" value="TIGR02452 family protein"/>
    <property type="match status" value="1"/>
</dbReference>
<dbReference type="Gene3D" id="3.40.220.10">
    <property type="entry name" value="Leucine Aminopeptidase, subunit E, domain 1"/>
    <property type="match status" value="1"/>
</dbReference>
<dbReference type="InterPro" id="IPR019261">
    <property type="entry name" value="PARG_cat_microbial"/>
</dbReference>
<comment type="caution">
    <text evidence="3">The sequence shown here is derived from an EMBL/GenBank/DDBJ whole genome shotgun (WGS) entry which is preliminary data.</text>
</comment>
<accession>A0AAD5RM04</accession>